<dbReference type="RefSeq" id="WP_175166224.1">
    <property type="nucleotide sequence ID" value="NZ_CADIKI010000037.1"/>
</dbReference>
<reference evidence="1 2" key="1">
    <citation type="submission" date="2020-04" db="EMBL/GenBank/DDBJ databases">
        <authorList>
            <person name="De Canck E."/>
        </authorList>
    </citation>
    <scope>NUCLEOTIDE SEQUENCE [LARGE SCALE GENOMIC DNA]</scope>
    <source>
        <strain evidence="1 2">LMG 27177</strain>
    </source>
</reference>
<sequence>MNKLKYAEYDEVQARQDFGQFVKEDMVRSSQRQLRLEQDILCGEREHAD</sequence>
<evidence type="ECO:0000313" key="2">
    <source>
        <dbReference type="Proteomes" id="UP000494252"/>
    </source>
</evidence>
<dbReference type="Proteomes" id="UP000494252">
    <property type="component" value="Unassembled WGS sequence"/>
</dbReference>
<name>A0A6J5H809_9BURK</name>
<organism evidence="1 2">
    <name type="scientific">Paraburkholderia fynbosensis</name>
    <dbReference type="NCBI Taxonomy" id="1200993"/>
    <lineage>
        <taxon>Bacteria</taxon>
        <taxon>Pseudomonadati</taxon>
        <taxon>Pseudomonadota</taxon>
        <taxon>Betaproteobacteria</taxon>
        <taxon>Burkholderiales</taxon>
        <taxon>Burkholderiaceae</taxon>
        <taxon>Paraburkholderia</taxon>
    </lineage>
</organism>
<proteinExistence type="predicted"/>
<dbReference type="EMBL" id="CADIKI010000037">
    <property type="protein sequence ID" value="CAB3810543.1"/>
    <property type="molecule type" value="Genomic_DNA"/>
</dbReference>
<accession>A0A6J5H809</accession>
<keyword evidence="2" id="KW-1185">Reference proteome</keyword>
<protein>
    <submittedName>
        <fullName evidence="1">Uncharacterized protein</fullName>
    </submittedName>
</protein>
<dbReference type="AlphaFoldDB" id="A0A6J5H809"/>
<gene>
    <name evidence="1" type="ORF">LMG27177_07279</name>
</gene>
<evidence type="ECO:0000313" key="1">
    <source>
        <dbReference type="EMBL" id="CAB3810543.1"/>
    </source>
</evidence>